<proteinExistence type="predicted"/>
<dbReference type="EMBL" id="JARK01000289">
    <property type="protein sequence ID" value="EYC38872.1"/>
    <property type="molecule type" value="Genomic_DNA"/>
</dbReference>
<gene>
    <name evidence="1" type="primary">Acey_s0689.g1557</name>
    <name evidence="1" type="ORF">Y032_0689g1557</name>
</gene>
<keyword evidence="2" id="KW-1185">Reference proteome</keyword>
<name>A0A016WHV3_9BILA</name>
<dbReference type="Proteomes" id="UP000024635">
    <property type="component" value="Unassembled WGS sequence"/>
</dbReference>
<comment type="caution">
    <text evidence="1">The sequence shown here is derived from an EMBL/GenBank/DDBJ whole genome shotgun (WGS) entry which is preliminary data.</text>
</comment>
<organism evidence="1 2">
    <name type="scientific">Ancylostoma ceylanicum</name>
    <dbReference type="NCBI Taxonomy" id="53326"/>
    <lineage>
        <taxon>Eukaryota</taxon>
        <taxon>Metazoa</taxon>
        <taxon>Ecdysozoa</taxon>
        <taxon>Nematoda</taxon>
        <taxon>Chromadorea</taxon>
        <taxon>Rhabditida</taxon>
        <taxon>Rhabditina</taxon>
        <taxon>Rhabditomorpha</taxon>
        <taxon>Strongyloidea</taxon>
        <taxon>Ancylostomatidae</taxon>
        <taxon>Ancylostomatinae</taxon>
        <taxon>Ancylostoma</taxon>
    </lineage>
</organism>
<evidence type="ECO:0000313" key="2">
    <source>
        <dbReference type="Proteomes" id="UP000024635"/>
    </source>
</evidence>
<evidence type="ECO:0000313" key="1">
    <source>
        <dbReference type="EMBL" id="EYC38872.1"/>
    </source>
</evidence>
<reference evidence="2" key="1">
    <citation type="journal article" date="2015" name="Nat. Genet.">
        <title>The genome and transcriptome of the zoonotic hookworm Ancylostoma ceylanicum identify infection-specific gene families.</title>
        <authorList>
            <person name="Schwarz E.M."/>
            <person name="Hu Y."/>
            <person name="Antoshechkin I."/>
            <person name="Miller M.M."/>
            <person name="Sternberg P.W."/>
            <person name="Aroian R.V."/>
        </authorList>
    </citation>
    <scope>NUCLEOTIDE SEQUENCE</scope>
    <source>
        <strain evidence="2">HY135</strain>
    </source>
</reference>
<accession>A0A016WHV3</accession>
<sequence>MCYLLYSQTVPWEQKVYTFYKKSCDHMMKGHTSRSDLANFSVRYASTHSWKDGLCSATKERDPIIPPMLAIVDRVSIYCGLS</sequence>
<dbReference type="AlphaFoldDB" id="A0A016WHV3"/>
<protein>
    <submittedName>
        <fullName evidence="1">Uncharacterized protein</fullName>
    </submittedName>
</protein>